<name>A0ABR2LDC5_9ASPA</name>
<proteinExistence type="predicted"/>
<evidence type="ECO:0000313" key="3">
    <source>
        <dbReference type="Proteomes" id="UP001412067"/>
    </source>
</evidence>
<dbReference type="EMBL" id="JBBWWR010000021">
    <property type="protein sequence ID" value="KAK8938056.1"/>
    <property type="molecule type" value="Genomic_DNA"/>
</dbReference>
<evidence type="ECO:0000313" key="2">
    <source>
        <dbReference type="EMBL" id="KAK8938056.1"/>
    </source>
</evidence>
<comment type="caution">
    <text evidence="2">The sequence shown here is derived from an EMBL/GenBank/DDBJ whole genome shotgun (WGS) entry which is preliminary data.</text>
</comment>
<feature type="region of interest" description="Disordered" evidence="1">
    <location>
        <begin position="1"/>
        <end position="81"/>
    </location>
</feature>
<gene>
    <name evidence="2" type="ORF">KSP40_PGU010791</name>
</gene>
<accession>A0ABR2LDC5</accession>
<dbReference type="Proteomes" id="UP001412067">
    <property type="component" value="Unassembled WGS sequence"/>
</dbReference>
<organism evidence="2 3">
    <name type="scientific">Platanthera guangdongensis</name>
    <dbReference type="NCBI Taxonomy" id="2320717"/>
    <lineage>
        <taxon>Eukaryota</taxon>
        <taxon>Viridiplantae</taxon>
        <taxon>Streptophyta</taxon>
        <taxon>Embryophyta</taxon>
        <taxon>Tracheophyta</taxon>
        <taxon>Spermatophyta</taxon>
        <taxon>Magnoliopsida</taxon>
        <taxon>Liliopsida</taxon>
        <taxon>Asparagales</taxon>
        <taxon>Orchidaceae</taxon>
        <taxon>Orchidoideae</taxon>
        <taxon>Orchideae</taxon>
        <taxon>Orchidinae</taxon>
        <taxon>Platanthera</taxon>
    </lineage>
</organism>
<feature type="compositionally biased region" description="Pro residues" evidence="1">
    <location>
        <begin position="72"/>
        <end position="81"/>
    </location>
</feature>
<protein>
    <submittedName>
        <fullName evidence="2">Uncharacterized protein</fullName>
    </submittedName>
</protein>
<sequence length="81" mass="8395">MWAGETGIAPTGADRTHPSHSRLPSPPLASSAGHPHVSLDAHHLESPPILQSGVAAAPRRAAPCTIPSHSRSPPPPPLVYH</sequence>
<keyword evidence="3" id="KW-1185">Reference proteome</keyword>
<evidence type="ECO:0000256" key="1">
    <source>
        <dbReference type="SAM" id="MobiDB-lite"/>
    </source>
</evidence>
<reference evidence="2 3" key="1">
    <citation type="journal article" date="2022" name="Nat. Plants">
        <title>Genomes of leafy and leafless Platanthera orchids illuminate the evolution of mycoheterotrophy.</title>
        <authorList>
            <person name="Li M.H."/>
            <person name="Liu K.W."/>
            <person name="Li Z."/>
            <person name="Lu H.C."/>
            <person name="Ye Q.L."/>
            <person name="Zhang D."/>
            <person name="Wang J.Y."/>
            <person name="Li Y.F."/>
            <person name="Zhong Z.M."/>
            <person name="Liu X."/>
            <person name="Yu X."/>
            <person name="Liu D.K."/>
            <person name="Tu X.D."/>
            <person name="Liu B."/>
            <person name="Hao Y."/>
            <person name="Liao X.Y."/>
            <person name="Jiang Y.T."/>
            <person name="Sun W.H."/>
            <person name="Chen J."/>
            <person name="Chen Y.Q."/>
            <person name="Ai Y."/>
            <person name="Zhai J.W."/>
            <person name="Wu S.S."/>
            <person name="Zhou Z."/>
            <person name="Hsiao Y.Y."/>
            <person name="Wu W.L."/>
            <person name="Chen Y.Y."/>
            <person name="Lin Y.F."/>
            <person name="Hsu J.L."/>
            <person name="Li C.Y."/>
            <person name="Wang Z.W."/>
            <person name="Zhao X."/>
            <person name="Zhong W.Y."/>
            <person name="Ma X.K."/>
            <person name="Ma L."/>
            <person name="Huang J."/>
            <person name="Chen G.Z."/>
            <person name="Huang M.Z."/>
            <person name="Huang L."/>
            <person name="Peng D.H."/>
            <person name="Luo Y.B."/>
            <person name="Zou S.Q."/>
            <person name="Chen S.P."/>
            <person name="Lan S."/>
            <person name="Tsai W.C."/>
            <person name="Van de Peer Y."/>
            <person name="Liu Z.J."/>
        </authorList>
    </citation>
    <scope>NUCLEOTIDE SEQUENCE [LARGE SCALE GENOMIC DNA]</scope>
    <source>
        <strain evidence="2">Lor288</strain>
    </source>
</reference>